<sequence>MAAKTKITREMILNQAFKIVQDKGYHALSARSIAQGLACSTQPVLYHFATMEAIKEATYQLVNDYHTRYLLDIPPSSANPLLTLGLNYLQFSLEEQHFFIFLFQTNHFSQSSLQDILEDPNLNQILEVMGQSLNWDLDRTQQSFASFFFLVHGVASLLANNAMKPNLAELETILKDFYQQLIKE</sequence>
<reference evidence="4 5" key="1">
    <citation type="submission" date="2012-01" db="EMBL/GenBank/DDBJ databases">
        <title>The Genome Sequence of Facklamia languida CCUG 37842.</title>
        <authorList>
            <consortium name="The Broad Institute Genome Sequencing Platform"/>
            <person name="Earl A."/>
            <person name="Ward D."/>
            <person name="Feldgarden M."/>
            <person name="Gevers D."/>
            <person name="Huys G."/>
            <person name="Young S.K."/>
            <person name="Zeng Q."/>
            <person name="Gargeya S."/>
            <person name="Fitzgerald M."/>
            <person name="Haas B."/>
            <person name="Abouelleil A."/>
            <person name="Alvarado L."/>
            <person name="Arachchi H.M."/>
            <person name="Berlin A."/>
            <person name="Chapman S.B."/>
            <person name="Gearin G."/>
            <person name="Goldberg J."/>
            <person name="Griggs A."/>
            <person name="Gujja S."/>
            <person name="Hansen M."/>
            <person name="Heiman D."/>
            <person name="Howarth C."/>
            <person name="Larimer J."/>
            <person name="Lui A."/>
            <person name="MacDonald P.J.P."/>
            <person name="McCowen C."/>
            <person name="Montmayeur A."/>
            <person name="Murphy C."/>
            <person name="Neiman D."/>
            <person name="Pearson M."/>
            <person name="Priest M."/>
            <person name="Roberts A."/>
            <person name="Saif S."/>
            <person name="Shea T."/>
            <person name="Sisk P."/>
            <person name="Stolte C."/>
            <person name="Sykes S."/>
            <person name="Wortman J."/>
            <person name="Nusbaum C."/>
            <person name="Birren B."/>
        </authorList>
    </citation>
    <scope>NUCLEOTIDE SEQUENCE [LARGE SCALE GENOMIC DNA]</scope>
    <source>
        <strain evidence="4 5">CCUG 37842</strain>
    </source>
</reference>
<dbReference type="InterPro" id="IPR009057">
    <property type="entry name" value="Homeodomain-like_sf"/>
</dbReference>
<dbReference type="GO" id="GO:0003677">
    <property type="term" value="F:DNA binding"/>
    <property type="evidence" value="ECO:0007669"/>
    <property type="project" value="UniProtKB-UniRule"/>
</dbReference>
<evidence type="ECO:0000313" key="5">
    <source>
        <dbReference type="Proteomes" id="UP000006190"/>
    </source>
</evidence>
<dbReference type="SUPFAM" id="SSF48498">
    <property type="entry name" value="Tetracyclin repressor-like, C-terminal domain"/>
    <property type="match status" value="1"/>
</dbReference>
<dbReference type="Proteomes" id="UP000006190">
    <property type="component" value="Unassembled WGS sequence"/>
</dbReference>
<dbReference type="Gene3D" id="1.10.357.10">
    <property type="entry name" value="Tetracycline Repressor, domain 2"/>
    <property type="match status" value="1"/>
</dbReference>
<organism evidence="4 5">
    <name type="scientific">Facklamia languida CCUG 37842</name>
    <dbReference type="NCBI Taxonomy" id="883113"/>
    <lineage>
        <taxon>Bacteria</taxon>
        <taxon>Bacillati</taxon>
        <taxon>Bacillota</taxon>
        <taxon>Bacilli</taxon>
        <taxon>Lactobacillales</taxon>
        <taxon>Aerococcaceae</taxon>
        <taxon>Facklamia</taxon>
    </lineage>
</organism>
<dbReference type="AlphaFoldDB" id="H3NKS6"/>
<dbReference type="Pfam" id="PF00440">
    <property type="entry name" value="TetR_N"/>
    <property type="match status" value="1"/>
</dbReference>
<dbReference type="eggNOG" id="COG1309">
    <property type="taxonomic scope" value="Bacteria"/>
</dbReference>
<dbReference type="EMBL" id="AGEG01000016">
    <property type="protein sequence ID" value="EHR36204.1"/>
    <property type="molecule type" value="Genomic_DNA"/>
</dbReference>
<dbReference type="InterPro" id="IPR001647">
    <property type="entry name" value="HTH_TetR"/>
</dbReference>
<dbReference type="SUPFAM" id="SSF46689">
    <property type="entry name" value="Homeodomain-like"/>
    <property type="match status" value="1"/>
</dbReference>
<dbReference type="PROSITE" id="PS50977">
    <property type="entry name" value="HTH_TETR_2"/>
    <property type="match status" value="1"/>
</dbReference>
<keyword evidence="5" id="KW-1185">Reference proteome</keyword>
<dbReference type="RefSeq" id="WP_006309692.1">
    <property type="nucleotide sequence ID" value="NZ_JH601133.1"/>
</dbReference>
<dbReference type="HOGENOM" id="CLU_100170_0_0_9"/>
<dbReference type="STRING" id="883113.HMPREF9708_01465"/>
<accession>H3NKS6</accession>
<dbReference type="PATRIC" id="fig|883113.3.peg.1465"/>
<evidence type="ECO:0000313" key="4">
    <source>
        <dbReference type="EMBL" id="EHR36204.1"/>
    </source>
</evidence>
<comment type="caution">
    <text evidence="4">The sequence shown here is derived from an EMBL/GenBank/DDBJ whole genome shotgun (WGS) entry which is preliminary data.</text>
</comment>
<name>H3NKS6_9LACT</name>
<evidence type="ECO:0000259" key="3">
    <source>
        <dbReference type="PROSITE" id="PS50977"/>
    </source>
</evidence>
<dbReference type="InterPro" id="IPR036271">
    <property type="entry name" value="Tet_transcr_reg_TetR-rel_C_sf"/>
</dbReference>
<feature type="domain" description="HTH tetR-type" evidence="3">
    <location>
        <begin position="6"/>
        <end position="66"/>
    </location>
</feature>
<proteinExistence type="predicted"/>
<gene>
    <name evidence="4" type="ORF">HMPREF9708_01465</name>
</gene>
<evidence type="ECO:0000256" key="2">
    <source>
        <dbReference type="PROSITE-ProRule" id="PRU00335"/>
    </source>
</evidence>
<evidence type="ECO:0000256" key="1">
    <source>
        <dbReference type="ARBA" id="ARBA00023125"/>
    </source>
</evidence>
<feature type="DNA-binding region" description="H-T-H motif" evidence="2">
    <location>
        <begin position="29"/>
        <end position="48"/>
    </location>
</feature>
<keyword evidence="1 2" id="KW-0238">DNA-binding</keyword>
<protein>
    <recommendedName>
        <fullName evidence="3">HTH tetR-type domain-containing protein</fullName>
    </recommendedName>
</protein>